<feature type="region of interest" description="Disordered" evidence="1">
    <location>
        <begin position="25"/>
        <end position="64"/>
    </location>
</feature>
<keyword evidence="2" id="KW-1185">Reference proteome</keyword>
<protein>
    <submittedName>
        <fullName evidence="3">Uncharacterized protein LOC106470059</fullName>
    </submittedName>
</protein>
<organism evidence="2 3">
    <name type="scientific">Limulus polyphemus</name>
    <name type="common">Atlantic horseshoe crab</name>
    <dbReference type="NCBI Taxonomy" id="6850"/>
    <lineage>
        <taxon>Eukaryota</taxon>
        <taxon>Metazoa</taxon>
        <taxon>Ecdysozoa</taxon>
        <taxon>Arthropoda</taxon>
        <taxon>Chelicerata</taxon>
        <taxon>Merostomata</taxon>
        <taxon>Xiphosura</taxon>
        <taxon>Limulidae</taxon>
        <taxon>Limulus</taxon>
    </lineage>
</organism>
<reference evidence="3" key="1">
    <citation type="submission" date="2025-08" db="UniProtKB">
        <authorList>
            <consortium name="RefSeq"/>
        </authorList>
    </citation>
    <scope>IDENTIFICATION</scope>
    <source>
        <tissue evidence="3">Muscle</tissue>
    </source>
</reference>
<dbReference type="GeneID" id="106470059"/>
<feature type="region of interest" description="Disordered" evidence="1">
    <location>
        <begin position="164"/>
        <end position="192"/>
    </location>
</feature>
<sequence>MELQIAEASVLSVDGGTEVAWCEDAGRQSSGNTLDHFDSRHRKRVLTEGDKEDRKGKPRKVQQSIQQLTMGQWKLVDKETSRIVNHNKNNGVAEVCVDDKQNTEKHTIRDVQSFSVHSTGRAIYSGREHNLSESSEELTMDTSSESENDIDIVSLVTSVASAQVNKSLPSSQPGRSAQSNNNRHQLHNSKKPHELIMSSSRANNDYHSTGGTSDSVDKANVTLQNTNKRDGQGLRDWPAAQNVQLDEEVNSVEVVSIESLQPSGSNTKEIVEGDTQPLVEGAGNNFRPSPDSGAPAFTKCRSRKQPSSRPVVIDLTHSDDEMVHLNSPSSSRRVRNNLQTPAMNR</sequence>
<feature type="region of interest" description="Disordered" evidence="1">
    <location>
        <begin position="126"/>
        <end position="147"/>
    </location>
</feature>
<dbReference type="RefSeq" id="XP_022254305.1">
    <property type="nucleotide sequence ID" value="XM_022398597.1"/>
</dbReference>
<feature type="region of interest" description="Disordered" evidence="1">
    <location>
        <begin position="278"/>
        <end position="345"/>
    </location>
</feature>
<name>A0ABM1TEJ9_LIMPO</name>
<evidence type="ECO:0000256" key="1">
    <source>
        <dbReference type="SAM" id="MobiDB-lite"/>
    </source>
</evidence>
<feature type="compositionally biased region" description="Polar residues" evidence="1">
    <location>
        <begin position="164"/>
        <end position="183"/>
    </location>
</feature>
<gene>
    <name evidence="3" type="primary">LOC106470059</name>
</gene>
<accession>A0ABM1TEJ9</accession>
<feature type="compositionally biased region" description="Acidic residues" evidence="1">
    <location>
        <begin position="134"/>
        <end position="147"/>
    </location>
</feature>
<evidence type="ECO:0000313" key="2">
    <source>
        <dbReference type="Proteomes" id="UP000694941"/>
    </source>
</evidence>
<dbReference type="Proteomes" id="UP000694941">
    <property type="component" value="Unplaced"/>
</dbReference>
<evidence type="ECO:0000313" key="3">
    <source>
        <dbReference type="RefSeq" id="XP_022254305.1"/>
    </source>
</evidence>
<proteinExistence type="predicted"/>
<feature type="compositionally biased region" description="Basic and acidic residues" evidence="1">
    <location>
        <begin position="45"/>
        <end position="55"/>
    </location>
</feature>